<keyword evidence="6" id="KW-0472">Membrane</keyword>
<accession>A0ABD3SGU5</accession>
<feature type="compositionally biased region" description="Basic and acidic residues" evidence="5">
    <location>
        <begin position="128"/>
        <end position="137"/>
    </location>
</feature>
<dbReference type="Pfam" id="PF13639">
    <property type="entry name" value="zf-RING_2"/>
    <property type="match status" value="1"/>
</dbReference>
<gene>
    <name evidence="8" type="ORF">ACHAXA_007251</name>
</gene>
<feature type="transmembrane region" description="Helical" evidence="6">
    <location>
        <begin position="709"/>
        <end position="742"/>
    </location>
</feature>
<dbReference type="InterPro" id="IPR013083">
    <property type="entry name" value="Znf_RING/FYVE/PHD"/>
</dbReference>
<protein>
    <recommendedName>
        <fullName evidence="7">RING-type domain-containing protein</fullName>
    </recommendedName>
</protein>
<keyword evidence="1" id="KW-0479">Metal-binding</keyword>
<feature type="transmembrane region" description="Helical" evidence="6">
    <location>
        <begin position="581"/>
        <end position="604"/>
    </location>
</feature>
<feature type="domain" description="RING-type" evidence="7">
    <location>
        <begin position="800"/>
        <end position="841"/>
    </location>
</feature>
<keyword evidence="9" id="KW-1185">Reference proteome</keyword>
<evidence type="ECO:0000256" key="4">
    <source>
        <dbReference type="PROSITE-ProRule" id="PRU00175"/>
    </source>
</evidence>
<dbReference type="GO" id="GO:0008270">
    <property type="term" value="F:zinc ion binding"/>
    <property type="evidence" value="ECO:0007669"/>
    <property type="project" value="UniProtKB-KW"/>
</dbReference>
<sequence length="886" mass="97826">PIMASCISDAPDAETQGTTAVLHGISWTTNDRSRHSSMSAVVSSSNTIHEEIPDGLVGETISESDSATSLNSSIGSILVAHSSDALSAEVKEDFSVRGRRTKKNTCRDVGYTISSQAQTYTAPIMSGDRRNAKESRQLTRSIQQMERISGSRNNHSEETQDVSEYENDQSIIILDNNITEQLNSNMAIAPASLSLSAPRRRIRVSGDTGSTGGNSSSVESEIGSGRSITRPRHGGSHAERSSLPVLQGNEEDNVGDENTLRRRRTFVSGNSLALSLDAGMSSLRRWIRNRRFGLGGGGNDAGSSSGQSSSSMTTMRLDEEDIFAISNMGSDLRRFSTTASSNSSDPAANYNESDSRNGFLYYRPFEVRTQNYIHTDSAIYGSDDGSGNRSRLLYPLESSIESEVEDRRQQLRQRSNSEPDRARLVDFLSIFYGSRAIDHSSVSGGAVISERNRGGRAQLQSPQWSSMRHVATTSPIITEEVDDNNEEINPMVRQEFEHPSNMHPFTSVSDDLFATTPSSSPSSGNATEGTRGGELVHEVSPNNENTFNLGSYGPDRSTPNPSDPDQEARIRWIRINRRFKGILESVAVLFSLLLCCILISWVLMTSAYVLSRNKVSEKSFSPTWVFDFQSCDVPLRAYFWLVSIQLMLDIFRTDIMKRLCRWQPESHEQVPLRVILYNIGYLIYAMIVLRIGVTSVFTGSSCSGTAPELFYASLVFVSLSLVAWALIILGYLIPMIFVAVLLSRNNYFPNGATRGRRGRIGGFAGEVFPNTNTNPAPPGCIEKLRVILLAEFPDSYQRECCICMMEYKDGEVIVTTPCEHVFHKRCCQEWFQLARTCPVCRADVPGALGNHDSLRIFDSEDRLEENLQDISQNPEGIGAIELPMGG</sequence>
<evidence type="ECO:0000256" key="6">
    <source>
        <dbReference type="SAM" id="Phobius"/>
    </source>
</evidence>
<feature type="compositionally biased region" description="Polar residues" evidence="5">
    <location>
        <begin position="138"/>
        <end position="153"/>
    </location>
</feature>
<keyword evidence="6" id="KW-0812">Transmembrane</keyword>
<evidence type="ECO:0000256" key="3">
    <source>
        <dbReference type="ARBA" id="ARBA00022833"/>
    </source>
</evidence>
<proteinExistence type="predicted"/>
<organism evidence="8 9">
    <name type="scientific">Cyclostephanos tholiformis</name>
    <dbReference type="NCBI Taxonomy" id="382380"/>
    <lineage>
        <taxon>Eukaryota</taxon>
        <taxon>Sar</taxon>
        <taxon>Stramenopiles</taxon>
        <taxon>Ochrophyta</taxon>
        <taxon>Bacillariophyta</taxon>
        <taxon>Coscinodiscophyceae</taxon>
        <taxon>Thalassiosirophycidae</taxon>
        <taxon>Stephanodiscales</taxon>
        <taxon>Stephanodiscaceae</taxon>
        <taxon>Cyclostephanos</taxon>
    </lineage>
</organism>
<dbReference type="PROSITE" id="PS50089">
    <property type="entry name" value="ZF_RING_2"/>
    <property type="match status" value="1"/>
</dbReference>
<dbReference type="SMART" id="SM00184">
    <property type="entry name" value="RING"/>
    <property type="match status" value="1"/>
</dbReference>
<dbReference type="EMBL" id="JALLPB020000031">
    <property type="protein sequence ID" value="KAL3823680.1"/>
    <property type="molecule type" value="Genomic_DNA"/>
</dbReference>
<reference evidence="8 9" key="1">
    <citation type="submission" date="2024-10" db="EMBL/GenBank/DDBJ databases">
        <title>Updated reference genomes for cyclostephanoid diatoms.</title>
        <authorList>
            <person name="Roberts W.R."/>
            <person name="Alverson A.J."/>
        </authorList>
    </citation>
    <scope>NUCLEOTIDE SEQUENCE [LARGE SCALE GENOMIC DNA]</scope>
    <source>
        <strain evidence="8 9">AJA228-03</strain>
    </source>
</reference>
<feature type="region of interest" description="Disordered" evidence="5">
    <location>
        <begin position="203"/>
        <end position="257"/>
    </location>
</feature>
<evidence type="ECO:0000259" key="7">
    <source>
        <dbReference type="PROSITE" id="PS50089"/>
    </source>
</evidence>
<dbReference type="Gene3D" id="3.30.40.10">
    <property type="entry name" value="Zinc/RING finger domain, C3HC4 (zinc finger)"/>
    <property type="match status" value="1"/>
</dbReference>
<feature type="transmembrane region" description="Helical" evidence="6">
    <location>
        <begin position="675"/>
        <end position="697"/>
    </location>
</feature>
<feature type="region of interest" description="Disordered" evidence="5">
    <location>
        <begin position="128"/>
        <end position="164"/>
    </location>
</feature>
<evidence type="ECO:0000256" key="1">
    <source>
        <dbReference type="ARBA" id="ARBA00022723"/>
    </source>
</evidence>
<feature type="compositionally biased region" description="Low complexity" evidence="5">
    <location>
        <begin position="205"/>
        <end position="221"/>
    </location>
</feature>
<dbReference type="AlphaFoldDB" id="A0ABD3SGU5"/>
<name>A0ABD3SGU5_9STRA</name>
<feature type="compositionally biased region" description="Polar residues" evidence="5">
    <location>
        <begin position="540"/>
        <end position="549"/>
    </location>
</feature>
<dbReference type="InterPro" id="IPR001841">
    <property type="entry name" value="Znf_RING"/>
</dbReference>
<evidence type="ECO:0000256" key="5">
    <source>
        <dbReference type="SAM" id="MobiDB-lite"/>
    </source>
</evidence>
<evidence type="ECO:0000256" key="2">
    <source>
        <dbReference type="ARBA" id="ARBA00022771"/>
    </source>
</evidence>
<dbReference type="PANTHER" id="PTHR45931">
    <property type="entry name" value="SI:CH211-59O9.10"/>
    <property type="match status" value="1"/>
</dbReference>
<evidence type="ECO:0000313" key="8">
    <source>
        <dbReference type="EMBL" id="KAL3823680.1"/>
    </source>
</evidence>
<dbReference type="SUPFAM" id="SSF57850">
    <property type="entry name" value="RING/U-box"/>
    <property type="match status" value="1"/>
</dbReference>
<dbReference type="Proteomes" id="UP001530377">
    <property type="component" value="Unassembled WGS sequence"/>
</dbReference>
<feature type="region of interest" description="Disordered" evidence="5">
    <location>
        <begin position="500"/>
        <end position="565"/>
    </location>
</feature>
<dbReference type="InterPro" id="IPR051834">
    <property type="entry name" value="RING_finger_E3_ligase"/>
</dbReference>
<dbReference type="PANTHER" id="PTHR45931:SF3">
    <property type="entry name" value="RING ZINC FINGER-CONTAINING PROTEIN"/>
    <property type="match status" value="1"/>
</dbReference>
<dbReference type="CDD" id="cd16448">
    <property type="entry name" value="RING-H2"/>
    <property type="match status" value="1"/>
</dbReference>
<feature type="non-terminal residue" evidence="8">
    <location>
        <position position="1"/>
    </location>
</feature>
<comment type="caution">
    <text evidence="8">The sequence shown here is derived from an EMBL/GenBank/DDBJ whole genome shotgun (WGS) entry which is preliminary data.</text>
</comment>
<feature type="compositionally biased region" description="Polar residues" evidence="5">
    <location>
        <begin position="503"/>
        <end position="528"/>
    </location>
</feature>
<keyword evidence="6" id="KW-1133">Transmembrane helix</keyword>
<evidence type="ECO:0000313" key="9">
    <source>
        <dbReference type="Proteomes" id="UP001530377"/>
    </source>
</evidence>
<keyword evidence="3" id="KW-0862">Zinc</keyword>
<keyword evidence="2 4" id="KW-0863">Zinc-finger</keyword>